<reference evidence="4 5" key="1">
    <citation type="submission" date="2016-10" db="EMBL/GenBank/DDBJ databases">
        <title>Genome sequence of the ascomycete fungus Penicillium subrubescens.</title>
        <authorList>
            <person name="De Vries R.P."/>
            <person name="Peng M."/>
            <person name="Dilokpimol A."/>
            <person name="Hilden K."/>
            <person name="Makela M.R."/>
            <person name="Grigoriev I."/>
            <person name="Riley R."/>
            <person name="Granchi Z."/>
        </authorList>
    </citation>
    <scope>NUCLEOTIDE SEQUENCE [LARGE SCALE GENOMIC DNA]</scope>
    <source>
        <strain evidence="4 5">CBS 132785</strain>
    </source>
</reference>
<dbReference type="GO" id="GO:0071356">
    <property type="term" value="P:cellular response to tumor necrosis factor"/>
    <property type="evidence" value="ECO:0007669"/>
    <property type="project" value="TreeGrafter"/>
</dbReference>
<dbReference type="InterPro" id="IPR002110">
    <property type="entry name" value="Ankyrin_rpt"/>
</dbReference>
<sequence>MNLLDLPSELIVSIANCLKQDTSLSRFARTNRHVYSLVMPLLHQHNIKYGGCSGLQAQLIPLGTKDSTSQFFTEINEDLEEYKNPSDLTTPEGLPIPVTDEIRVRDIVIGQFVKQGVNLNTVHQAEYEQEKSLLHYYAAVRNTPAVFLLAKHGADVHAPSGYEERTALHWAALGGCAKIVRFLIKKGLDVNARDWEEKTPIHFAAAEGHVAAIRLLFENGADINAQDEFGYTPLHLMMMNGKPAPDSWCIPALKAMLELGPNTELGMFEDNKTPLHVAILNQRDIDFLETLLESGIDLNSRTVEGRTPLSCCVERGDMRLFMLLLKAGADIHSRDEDGRSLLQIALEDEDRAYGCLPTLLETGVSALDSDAGGGTILVQFLKERGWLYTIKNRVDCIPEIDELESD</sequence>
<dbReference type="Proteomes" id="UP000186955">
    <property type="component" value="Unassembled WGS sequence"/>
</dbReference>
<evidence type="ECO:0000256" key="1">
    <source>
        <dbReference type="ARBA" id="ARBA00022737"/>
    </source>
</evidence>
<dbReference type="InterPro" id="IPR051070">
    <property type="entry name" value="NF-kappa-B_inhibitor"/>
</dbReference>
<evidence type="ECO:0000256" key="2">
    <source>
        <dbReference type="ARBA" id="ARBA00023043"/>
    </source>
</evidence>
<name>A0A1Q5SY70_9EURO</name>
<feature type="repeat" description="ANK" evidence="3">
    <location>
        <begin position="196"/>
        <end position="228"/>
    </location>
</feature>
<dbReference type="EMBL" id="MNBE01000740">
    <property type="protein sequence ID" value="OKO92805.1"/>
    <property type="molecule type" value="Genomic_DNA"/>
</dbReference>
<accession>A0A1Q5SY70</accession>
<keyword evidence="2 3" id="KW-0040">ANK repeat</keyword>
<evidence type="ECO:0000256" key="3">
    <source>
        <dbReference type="PROSITE-ProRule" id="PRU00023"/>
    </source>
</evidence>
<feature type="repeat" description="ANK" evidence="3">
    <location>
        <begin position="304"/>
        <end position="336"/>
    </location>
</feature>
<dbReference type="PRINTS" id="PR01415">
    <property type="entry name" value="ANKYRIN"/>
</dbReference>
<evidence type="ECO:0000313" key="4">
    <source>
        <dbReference type="EMBL" id="OKO92805.1"/>
    </source>
</evidence>
<dbReference type="PANTHER" id="PTHR46680:SF3">
    <property type="entry name" value="NF-KAPPA-B INHIBITOR CACTUS"/>
    <property type="match status" value="1"/>
</dbReference>
<evidence type="ECO:0000313" key="5">
    <source>
        <dbReference type="Proteomes" id="UP000186955"/>
    </source>
</evidence>
<dbReference type="Pfam" id="PF13637">
    <property type="entry name" value="Ank_4"/>
    <property type="match status" value="1"/>
</dbReference>
<keyword evidence="5" id="KW-1185">Reference proteome</keyword>
<dbReference type="Pfam" id="PF12796">
    <property type="entry name" value="Ank_2"/>
    <property type="match status" value="1"/>
</dbReference>
<dbReference type="PROSITE" id="PS50088">
    <property type="entry name" value="ANK_REPEAT"/>
    <property type="match status" value="4"/>
</dbReference>
<dbReference type="PANTHER" id="PTHR46680">
    <property type="entry name" value="NF-KAPPA-B INHIBITOR ALPHA"/>
    <property type="match status" value="1"/>
</dbReference>
<proteinExistence type="predicted"/>
<feature type="repeat" description="ANK" evidence="3">
    <location>
        <begin position="163"/>
        <end position="195"/>
    </location>
</feature>
<dbReference type="AlphaFoldDB" id="A0A1Q5SY70"/>
<dbReference type="PROSITE" id="PS50297">
    <property type="entry name" value="ANK_REP_REGION"/>
    <property type="match status" value="4"/>
</dbReference>
<feature type="repeat" description="ANK" evidence="3">
    <location>
        <begin position="270"/>
        <end position="303"/>
    </location>
</feature>
<organism evidence="4 5">
    <name type="scientific">Penicillium subrubescens</name>
    <dbReference type="NCBI Taxonomy" id="1316194"/>
    <lineage>
        <taxon>Eukaryota</taxon>
        <taxon>Fungi</taxon>
        <taxon>Dikarya</taxon>
        <taxon>Ascomycota</taxon>
        <taxon>Pezizomycotina</taxon>
        <taxon>Eurotiomycetes</taxon>
        <taxon>Eurotiomycetidae</taxon>
        <taxon>Eurotiales</taxon>
        <taxon>Aspergillaceae</taxon>
        <taxon>Penicillium</taxon>
    </lineage>
</organism>
<gene>
    <name evidence="4" type="ORF">PENSUB_12790</name>
</gene>
<dbReference type="GO" id="GO:0005829">
    <property type="term" value="C:cytosol"/>
    <property type="evidence" value="ECO:0007669"/>
    <property type="project" value="TreeGrafter"/>
</dbReference>
<dbReference type="OrthoDB" id="341259at2759"/>
<dbReference type="STRING" id="1316194.A0A1Q5SY70"/>
<dbReference type="SMART" id="SM00248">
    <property type="entry name" value="ANK"/>
    <property type="match status" value="7"/>
</dbReference>
<dbReference type="GO" id="GO:0051059">
    <property type="term" value="F:NF-kappaB binding"/>
    <property type="evidence" value="ECO:0007669"/>
    <property type="project" value="TreeGrafter"/>
</dbReference>
<dbReference type="SUPFAM" id="SSF48403">
    <property type="entry name" value="Ankyrin repeat"/>
    <property type="match status" value="1"/>
</dbReference>
<protein>
    <submittedName>
        <fullName evidence="4">Uncharacterized protein</fullName>
    </submittedName>
</protein>
<dbReference type="Gene3D" id="1.25.40.20">
    <property type="entry name" value="Ankyrin repeat-containing domain"/>
    <property type="match status" value="3"/>
</dbReference>
<dbReference type="InterPro" id="IPR036770">
    <property type="entry name" value="Ankyrin_rpt-contain_sf"/>
</dbReference>
<keyword evidence="1" id="KW-0677">Repeat</keyword>
<comment type="caution">
    <text evidence="4">The sequence shown here is derived from an EMBL/GenBank/DDBJ whole genome shotgun (WGS) entry which is preliminary data.</text>
</comment>